<feature type="region of interest" description="Disordered" evidence="3">
    <location>
        <begin position="467"/>
        <end position="488"/>
    </location>
</feature>
<comment type="similarity">
    <text evidence="1">Belongs to the glycosyltransferase 90 family.</text>
</comment>
<evidence type="ECO:0000313" key="6">
    <source>
        <dbReference type="EMBL" id="WVZ96283.1"/>
    </source>
</evidence>
<reference evidence="6 7" key="1">
    <citation type="submission" date="2024-02" db="EMBL/GenBank/DDBJ databases">
        <title>High-quality chromosome-scale genome assembly of Pensacola bahiagrass (Paspalum notatum Flugge var. saurae).</title>
        <authorList>
            <person name="Vega J.M."/>
            <person name="Podio M."/>
            <person name="Orjuela J."/>
            <person name="Siena L.A."/>
            <person name="Pessino S.C."/>
            <person name="Combes M.C."/>
            <person name="Mariac C."/>
            <person name="Albertini E."/>
            <person name="Pupilli F."/>
            <person name="Ortiz J.P.A."/>
            <person name="Leblanc O."/>
        </authorList>
    </citation>
    <scope>NUCLEOTIDE SEQUENCE [LARGE SCALE GENOMIC DNA]</scope>
    <source>
        <strain evidence="6">R1</strain>
        <tissue evidence="6">Leaf</tissue>
    </source>
</reference>
<proteinExistence type="inferred from homology"/>
<keyword evidence="4" id="KW-1133">Transmembrane helix</keyword>
<keyword evidence="2" id="KW-0808">Transferase</keyword>
<dbReference type="EMBL" id="CP144754">
    <property type="protein sequence ID" value="WVZ96283.1"/>
    <property type="molecule type" value="Genomic_DNA"/>
</dbReference>
<dbReference type="SMART" id="SM00672">
    <property type="entry name" value="CAP10"/>
    <property type="match status" value="1"/>
</dbReference>
<organism evidence="6 7">
    <name type="scientific">Paspalum notatum var. saurae</name>
    <dbReference type="NCBI Taxonomy" id="547442"/>
    <lineage>
        <taxon>Eukaryota</taxon>
        <taxon>Viridiplantae</taxon>
        <taxon>Streptophyta</taxon>
        <taxon>Embryophyta</taxon>
        <taxon>Tracheophyta</taxon>
        <taxon>Spermatophyta</taxon>
        <taxon>Magnoliopsida</taxon>
        <taxon>Liliopsida</taxon>
        <taxon>Poales</taxon>
        <taxon>Poaceae</taxon>
        <taxon>PACMAD clade</taxon>
        <taxon>Panicoideae</taxon>
        <taxon>Andropogonodae</taxon>
        <taxon>Paspaleae</taxon>
        <taxon>Paspalinae</taxon>
        <taxon>Paspalum</taxon>
    </lineage>
</organism>
<accession>A0AAQ3XER5</accession>
<dbReference type="AlphaFoldDB" id="A0AAQ3XER5"/>
<name>A0AAQ3XER5_PASNO</name>
<keyword evidence="4" id="KW-0472">Membrane</keyword>
<keyword evidence="4" id="KW-0812">Transmembrane</keyword>
<evidence type="ECO:0000313" key="7">
    <source>
        <dbReference type="Proteomes" id="UP001341281"/>
    </source>
</evidence>
<evidence type="ECO:0000256" key="2">
    <source>
        <dbReference type="ARBA" id="ARBA00022679"/>
    </source>
</evidence>
<dbReference type="Pfam" id="PF05686">
    <property type="entry name" value="Glyco_transf_90"/>
    <property type="match status" value="1"/>
</dbReference>
<dbReference type="Proteomes" id="UP001341281">
    <property type="component" value="Chromosome 10"/>
</dbReference>
<evidence type="ECO:0000256" key="4">
    <source>
        <dbReference type="SAM" id="Phobius"/>
    </source>
</evidence>
<dbReference type="InterPro" id="IPR006598">
    <property type="entry name" value="CAP10"/>
</dbReference>
<dbReference type="PANTHER" id="PTHR12203:SF35">
    <property type="entry name" value="PROTEIN O-GLUCOSYLTRANSFERASE 1"/>
    <property type="match status" value="1"/>
</dbReference>
<feature type="domain" description="Glycosyl transferase CAP10" evidence="5">
    <location>
        <begin position="189"/>
        <end position="438"/>
    </location>
</feature>
<feature type="transmembrane region" description="Helical" evidence="4">
    <location>
        <begin position="21"/>
        <end position="43"/>
    </location>
</feature>
<feature type="compositionally biased region" description="Pro residues" evidence="3">
    <location>
        <begin position="479"/>
        <end position="488"/>
    </location>
</feature>
<keyword evidence="7" id="KW-1185">Reference proteome</keyword>
<sequence length="488" mass="53973">MAAEGTGGRARGGARHPPLSALVVSAIAAFSAVLVLVVLHSAYDDALSRTRTLLGHNLEPTPWHPFPHAKGRPPARAALRCAPSLACLPPLSRPRPAAANASSPAKRRQCPAYFAAIHRDLAPWRRRPGGGGGVTRALLDAARRRASMRVTVTGGGRRLHVDLYYACVQSRALLTVWSLLQLMRRYPGRVPDVDLMFDCMDRPAVNRSEHGAAGDPPPPPLFRYCTTRDHFDIPFPDWSFWGWPETNIEPWTQEFASIKLGAGATPWANRVPTAYWKGNPDVASPLRVALLRCNDTATWRAEILRQDWDDEARSGFRHSRLSAQCAHRYKVYAEGFAWSVSLKYILACGSTALLIEPRYQDFFSRGLEPRVSYLPVSAAAEAMCESIRDAVDWGNANPAEAERVGERGQRLMEDLSMAAVYDYMLHLLTEYAGLMDFRPEPPHTAQEACEGSLMCLADDKQRRFMEASAAEPAVDEPCVMPPPPPVEE</sequence>
<evidence type="ECO:0000259" key="5">
    <source>
        <dbReference type="SMART" id="SM00672"/>
    </source>
</evidence>
<dbReference type="GO" id="GO:0016740">
    <property type="term" value="F:transferase activity"/>
    <property type="evidence" value="ECO:0007669"/>
    <property type="project" value="UniProtKB-KW"/>
</dbReference>
<dbReference type="InterPro" id="IPR051091">
    <property type="entry name" value="O-Glucosyltr/Glycosyltrsf_90"/>
</dbReference>
<evidence type="ECO:0000256" key="1">
    <source>
        <dbReference type="ARBA" id="ARBA00010118"/>
    </source>
</evidence>
<evidence type="ECO:0000256" key="3">
    <source>
        <dbReference type="SAM" id="MobiDB-lite"/>
    </source>
</evidence>
<gene>
    <name evidence="6" type="ORF">U9M48_041939</name>
</gene>
<dbReference type="PANTHER" id="PTHR12203">
    <property type="entry name" value="KDEL LYS-ASP-GLU-LEU CONTAINING - RELATED"/>
    <property type="match status" value="1"/>
</dbReference>
<protein>
    <recommendedName>
        <fullName evidence="5">Glycosyl transferase CAP10 domain-containing protein</fullName>
    </recommendedName>
</protein>